<sequence length="459" mass="53546">MKTINKSRLLIQSILVVFFVILFYSCESLIDVDLPNDRISQEEVFKDINTTKSALNSIYINLRNNPFFSKDVSGINFRMSLFTDELDFVGTSVEYFHQNSIEPNDSEITKWWNNAYQNIYAINLFINKLSQSPSIDTLSKNQLLGEAYTLRALYYQNIVQLYGAIPYTTSTDYKDNTTIGKTSENQVLLKIEEDLLKAIELLTYQYRSTDRYYVNKAVAELLLAENYLLQKKDELAELYSQKVVDNSLYQIEPDLSKTFKKTAKSTLWQLSLEQNTTVTPEASLYVFTALGGFTSTISDKLMGLLDANDLRKTNWITEVKIGNQIYYGVYKYKNKTGNTDENSIFYRVEHAYFILAESLLKQEKNVQSIEIINKIRRKRGLDDLPLNLSKEQIEQNLLQESFKEFFTESVHRFYTLKRWDKLSELTLTKPNWQDRYKQLPIPETQLLLNRNLHPQNTGY</sequence>
<dbReference type="Proteomes" id="UP000183077">
    <property type="component" value="Unassembled WGS sequence"/>
</dbReference>
<dbReference type="SUPFAM" id="SSF48452">
    <property type="entry name" value="TPR-like"/>
    <property type="match status" value="1"/>
</dbReference>
<reference evidence="8 9" key="1">
    <citation type="submission" date="2016-10" db="EMBL/GenBank/DDBJ databases">
        <authorList>
            <person name="de Groot N.N."/>
        </authorList>
    </citation>
    <scope>NUCLEOTIDE SEQUENCE [LARGE SCALE GENOMIC DNA]</scope>
    <source>
        <strain evidence="8 9">DSM 23048</strain>
    </source>
</reference>
<keyword evidence="3" id="KW-0732">Signal</keyword>
<evidence type="ECO:0000259" key="7">
    <source>
        <dbReference type="Pfam" id="PF14322"/>
    </source>
</evidence>
<evidence type="ECO:0000259" key="6">
    <source>
        <dbReference type="Pfam" id="PF07980"/>
    </source>
</evidence>
<feature type="domain" description="SusD-like N-terminal" evidence="7">
    <location>
        <begin position="96"/>
        <end position="227"/>
    </location>
</feature>
<dbReference type="InterPro" id="IPR012944">
    <property type="entry name" value="SusD_RagB_dom"/>
</dbReference>
<comment type="subcellular location">
    <subcellularLocation>
        <location evidence="1">Cell outer membrane</location>
    </subcellularLocation>
</comment>
<accession>A0A1H6Y9Y9</accession>
<keyword evidence="4" id="KW-0472">Membrane</keyword>
<protein>
    <submittedName>
        <fullName evidence="8">SusD family protein</fullName>
    </submittedName>
</protein>
<evidence type="ECO:0000256" key="3">
    <source>
        <dbReference type="ARBA" id="ARBA00022729"/>
    </source>
</evidence>
<dbReference type="InterPro" id="IPR011990">
    <property type="entry name" value="TPR-like_helical_dom_sf"/>
</dbReference>
<gene>
    <name evidence="8" type="ORF">SAMN04488018_1306</name>
</gene>
<dbReference type="GO" id="GO:0009279">
    <property type="term" value="C:cell outer membrane"/>
    <property type="evidence" value="ECO:0007669"/>
    <property type="project" value="UniProtKB-SubCell"/>
</dbReference>
<evidence type="ECO:0000256" key="1">
    <source>
        <dbReference type="ARBA" id="ARBA00004442"/>
    </source>
</evidence>
<dbReference type="EMBL" id="FNYS01000030">
    <property type="protein sequence ID" value="SEJ38061.1"/>
    <property type="molecule type" value="Genomic_DNA"/>
</dbReference>
<dbReference type="PROSITE" id="PS51257">
    <property type="entry name" value="PROKAR_LIPOPROTEIN"/>
    <property type="match status" value="1"/>
</dbReference>
<proteinExistence type="inferred from homology"/>
<dbReference type="GeneID" id="82258695"/>
<evidence type="ECO:0000313" key="9">
    <source>
        <dbReference type="Proteomes" id="UP000183077"/>
    </source>
</evidence>
<dbReference type="Gene3D" id="1.25.40.390">
    <property type="match status" value="1"/>
</dbReference>
<feature type="domain" description="RagB/SusD" evidence="6">
    <location>
        <begin position="325"/>
        <end position="425"/>
    </location>
</feature>
<keyword evidence="5" id="KW-0998">Cell outer membrane</keyword>
<dbReference type="RefSeq" id="WP_074748175.1">
    <property type="nucleotide sequence ID" value="NZ_FNYS01000030.1"/>
</dbReference>
<organism evidence="8 9">
    <name type="scientific">Myroides marinus</name>
    <dbReference type="NCBI Taxonomy" id="703342"/>
    <lineage>
        <taxon>Bacteria</taxon>
        <taxon>Pseudomonadati</taxon>
        <taxon>Bacteroidota</taxon>
        <taxon>Flavobacteriia</taxon>
        <taxon>Flavobacteriales</taxon>
        <taxon>Flavobacteriaceae</taxon>
        <taxon>Myroides</taxon>
    </lineage>
</organism>
<evidence type="ECO:0000256" key="5">
    <source>
        <dbReference type="ARBA" id="ARBA00023237"/>
    </source>
</evidence>
<dbReference type="InterPro" id="IPR033985">
    <property type="entry name" value="SusD-like_N"/>
</dbReference>
<name>A0A1H6Y9Y9_9FLAO</name>
<evidence type="ECO:0000256" key="4">
    <source>
        <dbReference type="ARBA" id="ARBA00023136"/>
    </source>
</evidence>
<comment type="similarity">
    <text evidence="2">Belongs to the SusD family.</text>
</comment>
<evidence type="ECO:0000313" key="8">
    <source>
        <dbReference type="EMBL" id="SEJ38061.1"/>
    </source>
</evidence>
<dbReference type="Pfam" id="PF14322">
    <property type="entry name" value="SusD-like_3"/>
    <property type="match status" value="1"/>
</dbReference>
<dbReference type="Pfam" id="PF07980">
    <property type="entry name" value="SusD_RagB"/>
    <property type="match status" value="1"/>
</dbReference>
<evidence type="ECO:0000256" key="2">
    <source>
        <dbReference type="ARBA" id="ARBA00006275"/>
    </source>
</evidence>
<dbReference type="AlphaFoldDB" id="A0A1H6Y9Y9"/>